<keyword evidence="2" id="KW-1185">Reference proteome</keyword>
<reference evidence="1" key="2">
    <citation type="submission" date="2025-09" db="UniProtKB">
        <authorList>
            <consortium name="Ensembl"/>
        </authorList>
    </citation>
    <scope>IDENTIFICATION</scope>
</reference>
<accession>A0A8C6IIY6</accession>
<dbReference type="Ensembl" id="ENSMSIT00000048109.1">
    <property type="protein sequence ID" value="ENSMSIP00000038138.1"/>
    <property type="gene ID" value="ENSMSIG00000031778.1"/>
</dbReference>
<protein>
    <submittedName>
        <fullName evidence="1">Testis expressed 53</fullName>
    </submittedName>
</protein>
<organism evidence="1 2">
    <name type="scientific">Mus spicilegus</name>
    <name type="common">Mound-building mouse</name>
    <dbReference type="NCBI Taxonomy" id="10103"/>
    <lineage>
        <taxon>Eukaryota</taxon>
        <taxon>Metazoa</taxon>
        <taxon>Chordata</taxon>
        <taxon>Craniata</taxon>
        <taxon>Vertebrata</taxon>
        <taxon>Euteleostomi</taxon>
        <taxon>Mammalia</taxon>
        <taxon>Eutheria</taxon>
        <taxon>Euarchontoglires</taxon>
        <taxon>Glires</taxon>
        <taxon>Rodentia</taxon>
        <taxon>Myomorpha</taxon>
        <taxon>Muroidea</taxon>
        <taxon>Muridae</taxon>
        <taxon>Murinae</taxon>
        <taxon>Mus</taxon>
        <taxon>Mus</taxon>
    </lineage>
</organism>
<evidence type="ECO:0000313" key="2">
    <source>
        <dbReference type="Proteomes" id="UP000694415"/>
    </source>
</evidence>
<reference evidence="1" key="1">
    <citation type="submission" date="2025-08" db="UniProtKB">
        <authorList>
            <consortium name="Ensembl"/>
        </authorList>
    </citation>
    <scope>IDENTIFICATION</scope>
</reference>
<proteinExistence type="predicted"/>
<sequence>MASKIFCCCYKANDTTNNNASHPSTTVTQQNQPVWGSCFMPPNRRPPQVEEAPKIPRDMNVNAHQRAIQRRYSFISPEHCSLFSLRRP</sequence>
<dbReference type="Proteomes" id="UP000694415">
    <property type="component" value="Unplaced"/>
</dbReference>
<name>A0A8C6IIY6_MUSSI</name>
<dbReference type="AlphaFoldDB" id="A0A8C6IIY6"/>
<evidence type="ECO:0000313" key="1">
    <source>
        <dbReference type="Ensembl" id="ENSMSIP00000038138.1"/>
    </source>
</evidence>
<dbReference type="GeneTree" id="ENSGT00960000192269"/>